<evidence type="ECO:0000256" key="1">
    <source>
        <dbReference type="SAM" id="MobiDB-lite"/>
    </source>
</evidence>
<feature type="region of interest" description="Disordered" evidence="1">
    <location>
        <begin position="205"/>
        <end position="233"/>
    </location>
</feature>
<dbReference type="EMBL" id="JARKHS020014774">
    <property type="protein sequence ID" value="KAK8774964.1"/>
    <property type="molecule type" value="Genomic_DNA"/>
</dbReference>
<proteinExistence type="predicted"/>
<feature type="compositionally biased region" description="Polar residues" evidence="1">
    <location>
        <begin position="152"/>
        <end position="165"/>
    </location>
</feature>
<evidence type="ECO:0000313" key="3">
    <source>
        <dbReference type="Proteomes" id="UP001321473"/>
    </source>
</evidence>
<comment type="caution">
    <text evidence="2">The sequence shown here is derived from an EMBL/GenBank/DDBJ whole genome shotgun (WGS) entry which is preliminary data.</text>
</comment>
<accession>A0AAQ4EJU2</accession>
<dbReference type="AlphaFoldDB" id="A0AAQ4EJU2"/>
<reference evidence="2 3" key="1">
    <citation type="journal article" date="2023" name="Arcadia Sci">
        <title>De novo assembly of a long-read Amblyomma americanum tick genome.</title>
        <authorList>
            <person name="Chou S."/>
            <person name="Poskanzer K.E."/>
            <person name="Rollins M."/>
            <person name="Thuy-Boun P.S."/>
        </authorList>
    </citation>
    <scope>NUCLEOTIDE SEQUENCE [LARGE SCALE GENOMIC DNA]</scope>
    <source>
        <strain evidence="2">F_SG_1</strain>
        <tissue evidence="2">Salivary glands</tissue>
    </source>
</reference>
<gene>
    <name evidence="2" type="ORF">V5799_010506</name>
</gene>
<name>A0AAQ4EJU2_AMBAM</name>
<protein>
    <submittedName>
        <fullName evidence="2">Uncharacterized protein</fullName>
    </submittedName>
</protein>
<dbReference type="Proteomes" id="UP001321473">
    <property type="component" value="Unassembled WGS sequence"/>
</dbReference>
<evidence type="ECO:0000313" key="2">
    <source>
        <dbReference type="EMBL" id="KAK8774964.1"/>
    </source>
</evidence>
<organism evidence="2 3">
    <name type="scientific">Amblyomma americanum</name>
    <name type="common">Lone star tick</name>
    <dbReference type="NCBI Taxonomy" id="6943"/>
    <lineage>
        <taxon>Eukaryota</taxon>
        <taxon>Metazoa</taxon>
        <taxon>Ecdysozoa</taxon>
        <taxon>Arthropoda</taxon>
        <taxon>Chelicerata</taxon>
        <taxon>Arachnida</taxon>
        <taxon>Acari</taxon>
        <taxon>Parasitiformes</taxon>
        <taxon>Ixodida</taxon>
        <taxon>Ixodoidea</taxon>
        <taxon>Ixodidae</taxon>
        <taxon>Amblyomminae</taxon>
        <taxon>Amblyomma</taxon>
    </lineage>
</organism>
<sequence length="513" mass="51560">MLQEHQWPPQSVRMYKLPTELRCPQDLETDGLTTTQNTITATAQDKAEEGASGDAAVVTPSVATPYLPVSTADGLPTITAARGAYAAGASSRGSTLRYGRTESGGIKSGPGGGAYPLGATEASGASVASAVKFGKYKLPTELRCPQDLEKTASQLHKTPSPTTAQDKADEGASGDAAVVTPSVATPYLPVSNADGPPTITAARGAYAAGKSSRGSTLRYGRTESGGIESGPGEGVYTVGATAASGASVASAVSSEVQVANGASMSSGPREDGLTTTQNTITETAQDKAEEGASGDAAVVTPSVATPYLPVTTADGLPTITAARGAYAAGTSSRGSTLRYGRTESGGIKSGPGERVYTLGATEASGASVASAVSSEVQVANGASMSSGPREDGLTTTQNTITAAAHDMAKEGAAGEAGLVKPSVATAYLPVSTADGPSAITAASGASASRDISIGLNSKVRKDCNWTKQRSTSRSSISIRSNTSFRSISGLRSKFGSTSCQRSFDVLRTSRQTA</sequence>
<feature type="region of interest" description="Disordered" evidence="1">
    <location>
        <begin position="152"/>
        <end position="176"/>
    </location>
</feature>
<feature type="region of interest" description="Disordered" evidence="1">
    <location>
        <begin position="325"/>
        <end position="353"/>
    </location>
</feature>
<keyword evidence="3" id="KW-1185">Reference proteome</keyword>